<proteinExistence type="predicted"/>
<evidence type="ECO:0000256" key="3">
    <source>
        <dbReference type="ARBA" id="ARBA00023239"/>
    </source>
</evidence>
<gene>
    <name evidence="5" type="ORF">JG30_02860</name>
</gene>
<dbReference type="Pfam" id="PF13378">
    <property type="entry name" value="MR_MLE_C"/>
    <property type="match status" value="1"/>
</dbReference>
<evidence type="ECO:0000259" key="4">
    <source>
        <dbReference type="SMART" id="SM00922"/>
    </source>
</evidence>
<protein>
    <submittedName>
        <fullName evidence="5">L-alanine-DL-glutamate epimerase related enzyme of enolase superfamily</fullName>
    </submittedName>
</protein>
<evidence type="ECO:0000313" key="5">
    <source>
        <dbReference type="EMBL" id="KJY62823.1"/>
    </source>
</evidence>
<dbReference type="GO" id="GO:0009063">
    <property type="term" value="P:amino acid catabolic process"/>
    <property type="evidence" value="ECO:0007669"/>
    <property type="project" value="InterPro"/>
</dbReference>
<dbReference type="PATRIC" id="fig|1218492.5.peg.402"/>
<feature type="domain" description="Mandelate racemase/muconate lactonizing enzyme C-terminal" evidence="4">
    <location>
        <begin position="159"/>
        <end position="273"/>
    </location>
</feature>
<dbReference type="InterPro" id="IPR029017">
    <property type="entry name" value="Enolase-like_N"/>
</dbReference>
<dbReference type="InterPro" id="IPR036849">
    <property type="entry name" value="Enolase-like_C_sf"/>
</dbReference>
<dbReference type="Pfam" id="PF02746">
    <property type="entry name" value="MR_MLE_N"/>
    <property type="match status" value="1"/>
</dbReference>
<name>A0A0F4LWT5_9LACO</name>
<dbReference type="PANTHER" id="PTHR48080:SF2">
    <property type="entry name" value="D-GALACTONATE DEHYDRATASE"/>
    <property type="match status" value="1"/>
</dbReference>
<evidence type="ECO:0000256" key="2">
    <source>
        <dbReference type="ARBA" id="ARBA00022842"/>
    </source>
</evidence>
<dbReference type="InterPro" id="IPR029065">
    <property type="entry name" value="Enolase_C-like"/>
</dbReference>
<dbReference type="SUPFAM" id="SSF51604">
    <property type="entry name" value="Enolase C-terminal domain-like"/>
    <property type="match status" value="1"/>
</dbReference>
<dbReference type="Gene3D" id="3.30.390.10">
    <property type="entry name" value="Enolase-like, N-terminal domain"/>
    <property type="match status" value="1"/>
</dbReference>
<dbReference type="PANTHER" id="PTHR48080">
    <property type="entry name" value="D-GALACTONATE DEHYDRATASE-RELATED"/>
    <property type="match status" value="1"/>
</dbReference>
<dbReference type="SFLD" id="SFLDG00179">
    <property type="entry name" value="mandelate_racemase"/>
    <property type="match status" value="1"/>
</dbReference>
<dbReference type="SFLD" id="SFLDS00001">
    <property type="entry name" value="Enolase"/>
    <property type="match status" value="1"/>
</dbReference>
<dbReference type="InterPro" id="IPR018110">
    <property type="entry name" value="Mandel_Rmase/mucon_lact_enz_CS"/>
</dbReference>
<keyword evidence="2" id="KW-0460">Magnesium</keyword>
<dbReference type="HOGENOM" id="CLU_030273_3_2_9"/>
<evidence type="ECO:0000256" key="1">
    <source>
        <dbReference type="ARBA" id="ARBA00022723"/>
    </source>
</evidence>
<dbReference type="EMBL" id="JXJQ01000003">
    <property type="protein sequence ID" value="KJY62823.1"/>
    <property type="molecule type" value="Genomic_DNA"/>
</dbReference>
<dbReference type="AlphaFoldDB" id="A0A0F4LWT5"/>
<dbReference type="SUPFAM" id="SSF54826">
    <property type="entry name" value="Enolase N-terminal domain-like"/>
    <property type="match status" value="1"/>
</dbReference>
<dbReference type="RefSeq" id="WP_046315551.1">
    <property type="nucleotide sequence ID" value="NZ_JBHSZT010000003.1"/>
</dbReference>
<dbReference type="InterPro" id="IPR034593">
    <property type="entry name" value="DgoD-like"/>
</dbReference>
<keyword evidence="3" id="KW-0456">Lyase</keyword>
<keyword evidence="1" id="KW-0479">Metal-binding</keyword>
<dbReference type="CDD" id="cd03316">
    <property type="entry name" value="MR_like"/>
    <property type="match status" value="1"/>
</dbReference>
<reference evidence="5 6" key="1">
    <citation type="submission" date="2015-01" db="EMBL/GenBank/DDBJ databases">
        <title>Comparative genomics of the lactic acid bacteria isolated from the honey bee gut.</title>
        <authorList>
            <person name="Ellegaard K.M."/>
            <person name="Tamarit D."/>
            <person name="Javelind E."/>
            <person name="Olofsson T."/>
            <person name="Andersson S.G."/>
            <person name="Vasquez A."/>
        </authorList>
    </citation>
    <scope>NUCLEOTIDE SEQUENCE [LARGE SCALE GENOMIC DNA]</scope>
    <source>
        <strain evidence="5 6">Bin4</strain>
    </source>
</reference>
<dbReference type="OrthoDB" id="9775391at2"/>
<organism evidence="5 6">
    <name type="scientific">Bombilactobacillus mellifer</name>
    <dbReference type="NCBI Taxonomy" id="1218492"/>
    <lineage>
        <taxon>Bacteria</taxon>
        <taxon>Bacillati</taxon>
        <taxon>Bacillota</taxon>
        <taxon>Bacilli</taxon>
        <taxon>Lactobacillales</taxon>
        <taxon>Lactobacillaceae</taxon>
        <taxon>Bombilactobacillus</taxon>
    </lineage>
</organism>
<accession>A0A0F4LWT5</accession>
<dbReference type="InterPro" id="IPR013342">
    <property type="entry name" value="Mandelate_racemase_C"/>
</dbReference>
<dbReference type="InterPro" id="IPR013341">
    <property type="entry name" value="Mandelate_racemase_N_dom"/>
</dbReference>
<dbReference type="STRING" id="1218492.JG30_02860"/>
<dbReference type="SMART" id="SM00922">
    <property type="entry name" value="MR_MLE"/>
    <property type="match status" value="1"/>
</dbReference>
<dbReference type="Proteomes" id="UP000033558">
    <property type="component" value="Unassembled WGS sequence"/>
</dbReference>
<dbReference type="PROSITE" id="PS00908">
    <property type="entry name" value="MR_MLE_1"/>
    <property type="match status" value="1"/>
</dbReference>
<comment type="caution">
    <text evidence="5">The sequence shown here is derived from an EMBL/GenBank/DDBJ whole genome shotgun (WGS) entry which is preliminary data.</text>
</comment>
<evidence type="ECO:0000313" key="6">
    <source>
        <dbReference type="Proteomes" id="UP000033558"/>
    </source>
</evidence>
<dbReference type="GO" id="GO:0016829">
    <property type="term" value="F:lyase activity"/>
    <property type="evidence" value="ECO:0007669"/>
    <property type="project" value="UniProtKB-KW"/>
</dbReference>
<sequence>MKITSVDIMKIPSPDVSFSGNGAGSQEDWSPIIVRINTDADISGFGEAGLAYGKGWHAGYGMLEDFAQMIIGDDPLNIEKIWDKLQRQTYWGIAGGVIPYAAISAIDIALWDIKGKYYRAPVYELLGGKTNDYLRSYASQIQYNWGEQPDPHQLKLNTPQDYRTVTQKIIDQGYDCLKFDPIMWGENEHQVWKTKGPLNHQVIQVAYERIKAIRELAGPDFDIIIDMHANSDTTAAIQFGQAFAPLGILYYEEPVDPLNPSFYKQVKDNVPLAIAGGERNFTRWGFRQLFEDHALDIVQPDLTLAGGISETKKICDMAYTYDIHAQIHVCGSPIAIAAALQVEAVIPNFYIHEVYQRVLYQKDRQVALYDDLLPQKGRIKIPDRPGIGQEIKPNVIRQSKVTTIK</sequence>
<dbReference type="Gene3D" id="3.20.20.120">
    <property type="entry name" value="Enolase-like C-terminal domain"/>
    <property type="match status" value="1"/>
</dbReference>
<dbReference type="GO" id="GO:0046872">
    <property type="term" value="F:metal ion binding"/>
    <property type="evidence" value="ECO:0007669"/>
    <property type="project" value="UniProtKB-KW"/>
</dbReference>
<keyword evidence="6" id="KW-1185">Reference proteome</keyword>